<accession>A0A1F5EHG6</accession>
<gene>
    <name evidence="1" type="ORF">A3F08_03405</name>
</gene>
<dbReference type="Proteomes" id="UP000176451">
    <property type="component" value="Unassembled WGS sequence"/>
</dbReference>
<protein>
    <submittedName>
        <fullName evidence="1">Uncharacterized protein</fullName>
    </submittedName>
</protein>
<organism evidence="1 2">
    <name type="scientific">Candidatus Berkelbacteria bacterium RIFCSPHIGHO2_12_FULL_36_9</name>
    <dbReference type="NCBI Taxonomy" id="1797469"/>
    <lineage>
        <taxon>Bacteria</taxon>
        <taxon>Candidatus Berkelbacteria</taxon>
    </lineage>
</organism>
<sequence length="289" mass="33582">MALLKAYDLDESDLVKMVPYFPLENLKIADINKYEEIKRTVQNSSFGNPLRTITEILAYLRSQTFLSDCYRYSLEENWQWAQRILTDYLYRNFDCCVESFQAQLEALAYELRGINSDPLAYFRQAEELMARKIFEEQSNATASGESTQKMEHKHVWEDVPDTYKFVNPEDCPSAYIGGDDVYHVTQKCEICGATQTREGSQHEDSVVKETKMPELFLYPTNLPKIAIGRTVICLRCKNVWHDPAGQPDFNHCQPMLDTLHPYQNLSVDQKRIFIEHIEEGLSCPFYEPV</sequence>
<dbReference type="EMBL" id="MEZV01000024">
    <property type="protein sequence ID" value="OGD66872.1"/>
    <property type="molecule type" value="Genomic_DNA"/>
</dbReference>
<evidence type="ECO:0000313" key="2">
    <source>
        <dbReference type="Proteomes" id="UP000176451"/>
    </source>
</evidence>
<dbReference type="AlphaFoldDB" id="A0A1F5EHG6"/>
<comment type="caution">
    <text evidence="1">The sequence shown here is derived from an EMBL/GenBank/DDBJ whole genome shotgun (WGS) entry which is preliminary data.</text>
</comment>
<name>A0A1F5EHG6_9BACT</name>
<proteinExistence type="predicted"/>
<reference evidence="1 2" key="1">
    <citation type="journal article" date="2016" name="Nat. Commun.">
        <title>Thousands of microbial genomes shed light on interconnected biogeochemical processes in an aquifer system.</title>
        <authorList>
            <person name="Anantharaman K."/>
            <person name="Brown C.T."/>
            <person name="Hug L.A."/>
            <person name="Sharon I."/>
            <person name="Castelle C.J."/>
            <person name="Probst A.J."/>
            <person name="Thomas B.C."/>
            <person name="Singh A."/>
            <person name="Wilkins M.J."/>
            <person name="Karaoz U."/>
            <person name="Brodie E.L."/>
            <person name="Williams K.H."/>
            <person name="Hubbard S.S."/>
            <person name="Banfield J.F."/>
        </authorList>
    </citation>
    <scope>NUCLEOTIDE SEQUENCE [LARGE SCALE GENOMIC DNA]</scope>
</reference>
<evidence type="ECO:0000313" key="1">
    <source>
        <dbReference type="EMBL" id="OGD66872.1"/>
    </source>
</evidence>